<proteinExistence type="predicted"/>
<feature type="transmembrane region" description="Helical" evidence="1">
    <location>
        <begin position="7"/>
        <end position="28"/>
    </location>
</feature>
<organism evidence="2 3">
    <name type="scientific">Caballeronia udeis</name>
    <dbReference type="NCBI Taxonomy" id="1232866"/>
    <lineage>
        <taxon>Bacteria</taxon>
        <taxon>Pseudomonadati</taxon>
        <taxon>Pseudomonadota</taxon>
        <taxon>Betaproteobacteria</taxon>
        <taxon>Burkholderiales</taxon>
        <taxon>Burkholderiaceae</taxon>
        <taxon>Caballeronia</taxon>
    </lineage>
</organism>
<evidence type="ECO:0000313" key="2">
    <source>
        <dbReference type="EMBL" id="SAL73812.1"/>
    </source>
</evidence>
<reference evidence="2 3" key="1">
    <citation type="submission" date="2016-01" db="EMBL/GenBank/DDBJ databases">
        <authorList>
            <person name="Oliw E.H."/>
        </authorList>
    </citation>
    <scope>NUCLEOTIDE SEQUENCE [LARGE SCALE GENOMIC DNA]</scope>
    <source>
        <strain evidence="2">LMG 27134</strain>
    </source>
</reference>
<sequence length="65" mass="6795">MDKLIVAALSIIGGVLIASGLVAHLTFIEGIGIPLYKQPFVGGTLLVIALVIHVAMGGRLFPSRR</sequence>
<gene>
    <name evidence="2" type="ORF">AWB69_09080</name>
</gene>
<keyword evidence="1" id="KW-1133">Transmembrane helix</keyword>
<dbReference type="EMBL" id="FCOK02000142">
    <property type="protein sequence ID" value="SAL73812.1"/>
    <property type="molecule type" value="Genomic_DNA"/>
</dbReference>
<dbReference type="Proteomes" id="UP000054683">
    <property type="component" value="Unassembled WGS sequence"/>
</dbReference>
<keyword evidence="1" id="KW-0472">Membrane</keyword>
<keyword evidence="1" id="KW-0812">Transmembrane</keyword>
<feature type="transmembrane region" description="Helical" evidence="1">
    <location>
        <begin position="40"/>
        <end position="61"/>
    </location>
</feature>
<evidence type="ECO:0000256" key="1">
    <source>
        <dbReference type="SAM" id="Phobius"/>
    </source>
</evidence>
<name>A0A158JY66_9BURK</name>
<dbReference type="RefSeq" id="WP_062093064.1">
    <property type="nucleotide sequence ID" value="NZ_FCOK02000142.1"/>
</dbReference>
<dbReference type="AlphaFoldDB" id="A0A158JY66"/>
<protein>
    <submittedName>
        <fullName evidence="2">Uncharacterized protein</fullName>
    </submittedName>
</protein>
<accession>A0A158JY66</accession>
<evidence type="ECO:0000313" key="3">
    <source>
        <dbReference type="Proteomes" id="UP000054683"/>
    </source>
</evidence>